<dbReference type="InterPro" id="IPR029787">
    <property type="entry name" value="Nucleotide_cyclase"/>
</dbReference>
<dbReference type="InterPro" id="IPR043128">
    <property type="entry name" value="Rev_trsase/Diguanyl_cyclase"/>
</dbReference>
<dbReference type="SUPFAM" id="SSF55073">
    <property type="entry name" value="Nucleotide cyclase"/>
    <property type="match status" value="1"/>
</dbReference>
<dbReference type="Gene3D" id="3.30.70.270">
    <property type="match status" value="1"/>
</dbReference>
<evidence type="ECO:0000259" key="1">
    <source>
        <dbReference type="PROSITE" id="PS50887"/>
    </source>
</evidence>
<keyword evidence="3" id="KW-1185">Reference proteome</keyword>
<protein>
    <recommendedName>
        <fullName evidence="1">GGDEF domain-containing protein</fullName>
    </recommendedName>
</protein>
<dbReference type="EMBL" id="ADVL01000172">
    <property type="protein sequence ID" value="EFH12749.1"/>
    <property type="molecule type" value="Genomic_DNA"/>
</dbReference>
<comment type="caution">
    <text evidence="2">The sequence shown here is derived from an EMBL/GenBank/DDBJ whole genome shotgun (WGS) entry which is preliminary data.</text>
</comment>
<evidence type="ECO:0000313" key="3">
    <source>
        <dbReference type="Proteomes" id="UP000005324"/>
    </source>
</evidence>
<dbReference type="Pfam" id="PF00990">
    <property type="entry name" value="GGDEF"/>
    <property type="match status" value="1"/>
</dbReference>
<sequence>MARLGGDEFIVLLTDLPGPTTWHGVADRLLEVVGQPVEYGPHRLQVGASLGAALYPQDGQDAATLMRQADGRMYDAKRNLATILP</sequence>
<dbReference type="HOGENOM" id="CLU_2510593_0_0_5"/>
<evidence type="ECO:0000313" key="2">
    <source>
        <dbReference type="EMBL" id="EFH12749.1"/>
    </source>
</evidence>
<reference evidence="2 3" key="1">
    <citation type="submission" date="2010-04" db="EMBL/GenBank/DDBJ databases">
        <authorList>
            <person name="Qin X."/>
            <person name="Bachman B."/>
            <person name="Battles P."/>
            <person name="Bell A."/>
            <person name="Bess C."/>
            <person name="Bickham C."/>
            <person name="Chaboub L."/>
            <person name="Chen D."/>
            <person name="Coyle M."/>
            <person name="Deiros D.R."/>
            <person name="Dinh H."/>
            <person name="Forbes L."/>
            <person name="Fowler G."/>
            <person name="Francisco L."/>
            <person name="Fu Q."/>
            <person name="Gubbala S."/>
            <person name="Hale W."/>
            <person name="Han Y."/>
            <person name="Hemphill L."/>
            <person name="Highlander S.K."/>
            <person name="Hirani K."/>
            <person name="Hogues M."/>
            <person name="Jackson L."/>
            <person name="Jakkamsetti A."/>
            <person name="Javaid M."/>
            <person name="Jiang H."/>
            <person name="Korchina V."/>
            <person name="Kovar C."/>
            <person name="Lara F."/>
            <person name="Lee S."/>
            <person name="Mata R."/>
            <person name="Mathew T."/>
            <person name="Moen C."/>
            <person name="Morales K."/>
            <person name="Munidasa M."/>
            <person name="Nazareth L."/>
            <person name="Ngo R."/>
            <person name="Nguyen L."/>
            <person name="Okwuonu G."/>
            <person name="Ongeri F."/>
            <person name="Patil S."/>
            <person name="Petrosino J."/>
            <person name="Pham C."/>
            <person name="Pham P."/>
            <person name="Pu L.-L."/>
            <person name="Puazo M."/>
            <person name="Raj R."/>
            <person name="Reid J."/>
            <person name="Rouhana J."/>
            <person name="Saada N."/>
            <person name="Shang Y."/>
            <person name="Simmons D."/>
            <person name="Thornton R."/>
            <person name="Warren J."/>
            <person name="Weissenberger G."/>
            <person name="Zhang J."/>
            <person name="Zhang L."/>
            <person name="Zhou C."/>
            <person name="Zhu D."/>
            <person name="Muzny D."/>
            <person name="Worley K."/>
            <person name="Gibbs R."/>
        </authorList>
    </citation>
    <scope>NUCLEOTIDE SEQUENCE [LARGE SCALE GENOMIC DNA]</scope>
    <source>
        <strain evidence="2 3">ATCC 49957</strain>
    </source>
</reference>
<organism evidence="2 3">
    <name type="scientific">Pseudoroseomonas cervicalis ATCC 49957</name>
    <dbReference type="NCBI Taxonomy" id="525371"/>
    <lineage>
        <taxon>Bacteria</taxon>
        <taxon>Pseudomonadati</taxon>
        <taxon>Pseudomonadota</taxon>
        <taxon>Alphaproteobacteria</taxon>
        <taxon>Acetobacterales</taxon>
        <taxon>Roseomonadaceae</taxon>
        <taxon>Roseomonas</taxon>
    </lineage>
</organism>
<dbReference type="Proteomes" id="UP000005324">
    <property type="component" value="Unassembled WGS sequence"/>
</dbReference>
<dbReference type="NCBIfam" id="TIGR00254">
    <property type="entry name" value="GGDEF"/>
    <property type="match status" value="1"/>
</dbReference>
<dbReference type="InterPro" id="IPR000160">
    <property type="entry name" value="GGDEF_dom"/>
</dbReference>
<feature type="domain" description="GGDEF" evidence="1">
    <location>
        <begin position="1"/>
        <end position="85"/>
    </location>
</feature>
<dbReference type="CDD" id="cd01949">
    <property type="entry name" value="GGDEF"/>
    <property type="match status" value="1"/>
</dbReference>
<dbReference type="PROSITE" id="PS50887">
    <property type="entry name" value="GGDEF"/>
    <property type="match status" value="1"/>
</dbReference>
<dbReference type="PANTHER" id="PTHR46663">
    <property type="entry name" value="DIGUANYLATE CYCLASE DGCT-RELATED"/>
    <property type="match status" value="1"/>
</dbReference>
<accession>D5RIX9</accession>
<dbReference type="AlphaFoldDB" id="D5RIX9"/>
<proteinExistence type="predicted"/>
<gene>
    <name evidence="2" type="ORF">HMPREF0731_1039</name>
</gene>
<name>D5RIX9_9PROT</name>
<dbReference type="PANTHER" id="PTHR46663:SF3">
    <property type="entry name" value="SLL0267 PROTEIN"/>
    <property type="match status" value="1"/>
</dbReference>
<dbReference type="InterPro" id="IPR052163">
    <property type="entry name" value="DGC-Regulatory_Protein"/>
</dbReference>